<dbReference type="NCBIfam" id="TIGR00095">
    <property type="entry name" value="16S rRNA (guanine(966)-N(2))-methyltransferase RsmD"/>
    <property type="match status" value="1"/>
</dbReference>
<evidence type="ECO:0000256" key="2">
    <source>
        <dbReference type="ARBA" id="ARBA00022679"/>
    </source>
</evidence>
<proteinExistence type="predicted"/>
<protein>
    <submittedName>
        <fullName evidence="3">16S rRNA (Guanine(966)-N(2))-methyltransferase RsmD</fullName>
        <ecNumber evidence="3">2.1.1.171</ecNumber>
    </submittedName>
</protein>
<organism evidence="3 4">
    <name type="scientific">Alicyclobacillus fastidiosus</name>
    <dbReference type="NCBI Taxonomy" id="392011"/>
    <lineage>
        <taxon>Bacteria</taxon>
        <taxon>Bacillati</taxon>
        <taxon>Bacillota</taxon>
        <taxon>Bacilli</taxon>
        <taxon>Bacillales</taxon>
        <taxon>Alicyclobacillaceae</taxon>
        <taxon>Alicyclobacillus</taxon>
    </lineage>
</organism>
<dbReference type="Proteomes" id="UP001579974">
    <property type="component" value="Unassembled WGS sequence"/>
</dbReference>
<dbReference type="InterPro" id="IPR029063">
    <property type="entry name" value="SAM-dependent_MTases_sf"/>
</dbReference>
<evidence type="ECO:0000313" key="3">
    <source>
        <dbReference type="EMBL" id="MFB5191542.1"/>
    </source>
</evidence>
<keyword evidence="2 3" id="KW-0808">Transferase</keyword>
<evidence type="ECO:0000256" key="1">
    <source>
        <dbReference type="ARBA" id="ARBA00022603"/>
    </source>
</evidence>
<dbReference type="PIRSF" id="PIRSF004553">
    <property type="entry name" value="CHP00095"/>
    <property type="match status" value="1"/>
</dbReference>
<dbReference type="PANTHER" id="PTHR43542">
    <property type="entry name" value="METHYLTRANSFERASE"/>
    <property type="match status" value="1"/>
</dbReference>
<dbReference type="PANTHER" id="PTHR43542:SF1">
    <property type="entry name" value="METHYLTRANSFERASE"/>
    <property type="match status" value="1"/>
</dbReference>
<comment type="caution">
    <text evidence="3">The sequence shown here is derived from an EMBL/GenBank/DDBJ whole genome shotgun (WGS) entry which is preliminary data.</text>
</comment>
<sequence length="184" mass="20192">MRVIAGEWKGHALQAPKGRDTRPTTDRVKESMFNLLPHRLDGVVVDLFAGSGALGIEALSRGASKAVFVDADRRAAGVVRENLTKLHAGDRGVVWIADWRKAVSRLADECREVDWVFLDPPYAQGLWSQVVAALADCVRVHGGIVCETPKQHLLPTDMSGFVQVKYKVYGDIAVSIYEPAVEEL</sequence>
<reference evidence="3 4" key="1">
    <citation type="journal article" date="2024" name="Int. J. Mol. Sci.">
        <title>Exploration of Alicyclobacillus spp. Genome in Search of Antibiotic Resistance.</title>
        <authorList>
            <person name="Bucka-Kolendo J."/>
            <person name="Kiousi D.E."/>
            <person name="Dekowska A."/>
            <person name="Mikolajczuk-Szczyrba A."/>
            <person name="Karadedos D.M."/>
            <person name="Michael P."/>
            <person name="Galanis A."/>
            <person name="Sokolowska B."/>
        </authorList>
    </citation>
    <scope>NUCLEOTIDE SEQUENCE [LARGE SCALE GENOMIC DNA]</scope>
    <source>
        <strain evidence="3 4">KKP 3000</strain>
    </source>
</reference>
<dbReference type="EC" id="2.1.1.171" evidence="3"/>
<evidence type="ECO:0000313" key="4">
    <source>
        <dbReference type="Proteomes" id="UP001579974"/>
    </source>
</evidence>
<dbReference type="Gene3D" id="3.40.50.150">
    <property type="entry name" value="Vaccinia Virus protein VP39"/>
    <property type="match status" value="1"/>
</dbReference>
<dbReference type="InterPro" id="IPR004398">
    <property type="entry name" value="RNA_MeTrfase_RsmD"/>
</dbReference>
<dbReference type="RefSeq" id="WP_275473062.1">
    <property type="nucleotide sequence ID" value="NZ_CP162940.1"/>
</dbReference>
<keyword evidence="4" id="KW-1185">Reference proteome</keyword>
<dbReference type="CDD" id="cd02440">
    <property type="entry name" value="AdoMet_MTases"/>
    <property type="match status" value="1"/>
</dbReference>
<dbReference type="EMBL" id="JBDXSU010000012">
    <property type="protein sequence ID" value="MFB5191542.1"/>
    <property type="molecule type" value="Genomic_DNA"/>
</dbReference>
<dbReference type="GO" id="GO:0052913">
    <property type="term" value="F:16S rRNA (guanine(966)-N(2))-methyltransferase activity"/>
    <property type="evidence" value="ECO:0007669"/>
    <property type="project" value="UniProtKB-EC"/>
</dbReference>
<name>A0ABV5AGY8_9BACL</name>
<dbReference type="SUPFAM" id="SSF53335">
    <property type="entry name" value="S-adenosyl-L-methionine-dependent methyltransferases"/>
    <property type="match status" value="1"/>
</dbReference>
<accession>A0ABV5AGY8</accession>
<gene>
    <name evidence="3" type="primary">rsmD</name>
    <name evidence="3" type="ORF">KKP3000_000316</name>
</gene>
<dbReference type="Pfam" id="PF03602">
    <property type="entry name" value="Cons_hypoth95"/>
    <property type="match status" value="1"/>
</dbReference>
<keyword evidence="1 3" id="KW-0489">Methyltransferase</keyword>